<organism evidence="2 3">
    <name type="scientific">Cirrhinus mrigala</name>
    <name type="common">Mrigala</name>
    <dbReference type="NCBI Taxonomy" id="683832"/>
    <lineage>
        <taxon>Eukaryota</taxon>
        <taxon>Metazoa</taxon>
        <taxon>Chordata</taxon>
        <taxon>Craniata</taxon>
        <taxon>Vertebrata</taxon>
        <taxon>Euteleostomi</taxon>
        <taxon>Actinopterygii</taxon>
        <taxon>Neopterygii</taxon>
        <taxon>Teleostei</taxon>
        <taxon>Ostariophysi</taxon>
        <taxon>Cypriniformes</taxon>
        <taxon>Cyprinidae</taxon>
        <taxon>Labeoninae</taxon>
        <taxon>Labeonini</taxon>
        <taxon>Cirrhinus</taxon>
    </lineage>
</organism>
<dbReference type="PANTHER" id="PTHR12716">
    <property type="entry name" value="TRANSCRIPTION INITIATION FACTOR IIE, BETA SUBUNIT"/>
    <property type="match status" value="1"/>
</dbReference>
<keyword evidence="3" id="KW-1185">Reference proteome</keyword>
<dbReference type="Gene3D" id="1.10.10.10">
    <property type="entry name" value="Winged helix-like DNA-binding domain superfamily/Winged helix DNA-binding domain"/>
    <property type="match status" value="1"/>
</dbReference>
<name>A0ABD0RZB6_CIRMR</name>
<dbReference type="InterPro" id="IPR036388">
    <property type="entry name" value="WH-like_DNA-bd_sf"/>
</dbReference>
<feature type="non-terminal residue" evidence="2">
    <location>
        <position position="61"/>
    </location>
</feature>
<feature type="non-terminal residue" evidence="2">
    <location>
        <position position="1"/>
    </location>
</feature>
<dbReference type="SUPFAM" id="SSF46785">
    <property type="entry name" value="Winged helix' DNA-binding domain"/>
    <property type="match status" value="1"/>
</dbReference>
<evidence type="ECO:0000259" key="1">
    <source>
        <dbReference type="Pfam" id="PF18121"/>
    </source>
</evidence>
<dbReference type="Proteomes" id="UP001529510">
    <property type="component" value="Unassembled WGS sequence"/>
</dbReference>
<proteinExistence type="predicted"/>
<comment type="caution">
    <text evidence="2">The sequence shown here is derived from an EMBL/GenBank/DDBJ whole genome shotgun (WGS) entry which is preliminary data.</text>
</comment>
<dbReference type="EMBL" id="JAMKFB020000001">
    <property type="protein sequence ID" value="KAL0203859.1"/>
    <property type="molecule type" value="Genomic_DNA"/>
</dbReference>
<evidence type="ECO:0000313" key="3">
    <source>
        <dbReference type="Proteomes" id="UP001529510"/>
    </source>
</evidence>
<dbReference type="InterPro" id="IPR040501">
    <property type="entry name" value="TFA2_Winged_2"/>
</dbReference>
<dbReference type="PANTHER" id="PTHR12716:SF8">
    <property type="entry name" value="TRANSCRIPTION INITIATION FACTOR IIE SUBUNIT BETA"/>
    <property type="match status" value="1"/>
</dbReference>
<sequence length="61" mass="6724">ALASNPKIDVREGKYAFKPKYHLKDKKALLRLLDKHDQLGLGGVLLDDVEEGLPNAAKAIK</sequence>
<gene>
    <name evidence="2" type="ORF">M9458_001877</name>
</gene>
<dbReference type="InterPro" id="IPR016656">
    <property type="entry name" value="TFIIE-bsu"/>
</dbReference>
<reference evidence="2 3" key="1">
    <citation type="submission" date="2024-05" db="EMBL/GenBank/DDBJ databases">
        <title>Genome sequencing and assembly of Indian major carp, Cirrhinus mrigala (Hamilton, 1822).</title>
        <authorList>
            <person name="Mohindra V."/>
            <person name="Chowdhury L.M."/>
            <person name="Lal K."/>
            <person name="Jena J.K."/>
        </authorList>
    </citation>
    <scope>NUCLEOTIDE SEQUENCE [LARGE SCALE GENOMIC DNA]</scope>
    <source>
        <strain evidence="2">CM1030</strain>
        <tissue evidence="2">Blood</tissue>
    </source>
</reference>
<dbReference type="InterPro" id="IPR036390">
    <property type="entry name" value="WH_DNA-bd_sf"/>
</dbReference>
<accession>A0ABD0RZB6</accession>
<evidence type="ECO:0000313" key="2">
    <source>
        <dbReference type="EMBL" id="KAL0203859.1"/>
    </source>
</evidence>
<feature type="domain" description="TFA2 Winged helix" evidence="1">
    <location>
        <begin position="24"/>
        <end position="61"/>
    </location>
</feature>
<dbReference type="Pfam" id="PF18121">
    <property type="entry name" value="TFA2_Winged_2"/>
    <property type="match status" value="1"/>
</dbReference>
<protein>
    <recommendedName>
        <fullName evidence="1">TFA2 Winged helix domain-containing protein</fullName>
    </recommendedName>
</protein>
<dbReference type="AlphaFoldDB" id="A0ABD0RZB6"/>